<feature type="region of interest" description="Disordered" evidence="2">
    <location>
        <begin position="716"/>
        <end position="746"/>
    </location>
</feature>
<sequence length="1107" mass="125775">MSQTGSQGSYLRHQASGLCIPCTKPGCNRWFKNRSGYTQHMNAKHPIFLHPHAVTQASVPCSPSPALSFDLDFGDANDTDLGPEDPLQPTAQFVGPGDRLYRNYHPLLSARPCDREGNFLPRGTPPPPLSDKASDDWTPYKSRVEFELADYLFTKNQTPMHSIDQLLNIWAASLIEGGSKTTLFPDHRALYKTIDDTPLGDIKWQSFSVKYTGEIPEQGVAPWMTDTYDVWFRDPRNVVNNMLSNPDYAMEIDLQPYREYATENDERQWQDFMSGDWAWSQADKISEDPDTHGSAFVPVILGSDKTTVSVATGQNDYYPLYASIGNVQNTVRRAHRNAVAVVGFLAMPKTTKQHAETPGFRSFRRQIFHSSLSFILKNLKPGMTKPEIVRFGDGHYRRVIYGLGPYIADYEEQVLLACIVRNWCLSHSNDLDEISLLRSRTHADALIEECDFDTLWKEYGLINMLVPFTNDFPRADIHELLAPDLLHQIIKGAYKDHLVTWVEKYLLRTHGKMQANIILDDIDRRIAAVPPFPGLRRFPQGRHFKQWTGDDSKALMKVYLPAIEGHIPLDVVRAFRAFLEFCYLVRRNVITEKSLGEIQDALTRFHHYREIFKTTGTVLTFSLPRQHAMSHYIYLIRLFGAPNGLCSSITESKHIKAVKEPWRRSSRYKALGQMLLTNQRLDKLAASRVDFRTRGMLSGTCLSSILAALEPSDRQCAQPAQTNVEEQTNADQHDPELPSMSRSASASILDPDVSADSEDIDVPMSVLAHVELARTSQGKKRPQSIPALANELHIPDLAELVQQFLTEQLYPNKDPTQIPTGIMDRPRYDGRIRVFHSAASTFFALSDLSGTGGMKREHIRVSPRWRNEYARKDCVFVITDPNVPGMRGMDIAQVLTFFSFRLRGVRYPCAVVRWFNRIGDTPDEDTGMWMVSPSFNGNHAHYAVIHVEAIFRSAHLIPVYGTELLPSLVKSHHVLDIFTLFYVNKYADHHAFEIACVKKLEKETRDFLMNRAQAIRPQMTMLPTDYVGIYQVADIMEAIESTRVNMTDNFNMLFTLSNANTKYAEQGVMLGMAAKEAAAENMTQLQDLRAQIQSVQDKIERTQRWLT</sequence>
<dbReference type="OrthoDB" id="3199698at2759"/>
<proteinExistence type="predicted"/>
<dbReference type="AlphaFoldDB" id="A0A9P7AR63"/>
<protein>
    <recommendedName>
        <fullName evidence="3">C2H2-type domain-containing protein</fullName>
    </recommendedName>
</protein>
<feature type="domain" description="C2H2-type" evidence="3">
    <location>
        <begin position="22"/>
        <end position="45"/>
    </location>
</feature>
<feature type="region of interest" description="Disordered" evidence="2">
    <location>
        <begin position="115"/>
        <end position="136"/>
    </location>
</feature>
<dbReference type="InterPro" id="IPR041078">
    <property type="entry name" value="Plavaka"/>
</dbReference>
<keyword evidence="1" id="KW-0175">Coiled coil</keyword>
<dbReference type="Proteomes" id="UP000719766">
    <property type="component" value="Unassembled WGS sequence"/>
</dbReference>
<dbReference type="EMBL" id="JABBWE010000029">
    <property type="protein sequence ID" value="KAG1793708.1"/>
    <property type="molecule type" value="Genomic_DNA"/>
</dbReference>
<accession>A0A9P7AR63</accession>
<reference evidence="4" key="1">
    <citation type="journal article" date="2020" name="New Phytol.">
        <title>Comparative genomics reveals dynamic genome evolution in host specialist ectomycorrhizal fungi.</title>
        <authorList>
            <person name="Lofgren L.A."/>
            <person name="Nguyen N.H."/>
            <person name="Vilgalys R."/>
            <person name="Ruytinx J."/>
            <person name="Liao H.L."/>
            <person name="Branco S."/>
            <person name="Kuo A."/>
            <person name="LaButti K."/>
            <person name="Lipzen A."/>
            <person name="Andreopoulos W."/>
            <person name="Pangilinan J."/>
            <person name="Riley R."/>
            <person name="Hundley H."/>
            <person name="Na H."/>
            <person name="Barry K."/>
            <person name="Grigoriev I.V."/>
            <person name="Stajich J.E."/>
            <person name="Kennedy P.G."/>
        </authorList>
    </citation>
    <scope>NUCLEOTIDE SEQUENCE</scope>
    <source>
        <strain evidence="4">S12</strain>
    </source>
</reference>
<evidence type="ECO:0000256" key="2">
    <source>
        <dbReference type="SAM" id="MobiDB-lite"/>
    </source>
</evidence>
<evidence type="ECO:0000313" key="5">
    <source>
        <dbReference type="Proteomes" id="UP000719766"/>
    </source>
</evidence>
<gene>
    <name evidence="4" type="ORF">HD556DRAFT_1536447</name>
</gene>
<organism evidence="4 5">
    <name type="scientific">Suillus plorans</name>
    <dbReference type="NCBI Taxonomy" id="116603"/>
    <lineage>
        <taxon>Eukaryota</taxon>
        <taxon>Fungi</taxon>
        <taxon>Dikarya</taxon>
        <taxon>Basidiomycota</taxon>
        <taxon>Agaricomycotina</taxon>
        <taxon>Agaricomycetes</taxon>
        <taxon>Agaricomycetidae</taxon>
        <taxon>Boletales</taxon>
        <taxon>Suillineae</taxon>
        <taxon>Suillaceae</taxon>
        <taxon>Suillus</taxon>
    </lineage>
</organism>
<keyword evidence="5" id="KW-1185">Reference proteome</keyword>
<name>A0A9P7AR63_9AGAM</name>
<feature type="coiled-coil region" evidence="1">
    <location>
        <begin position="1078"/>
        <end position="1105"/>
    </location>
</feature>
<dbReference type="Pfam" id="PF18759">
    <property type="entry name" value="Plavaka"/>
    <property type="match status" value="1"/>
</dbReference>
<feature type="compositionally biased region" description="Polar residues" evidence="2">
    <location>
        <begin position="718"/>
        <end position="730"/>
    </location>
</feature>
<evidence type="ECO:0000256" key="1">
    <source>
        <dbReference type="SAM" id="Coils"/>
    </source>
</evidence>
<dbReference type="PROSITE" id="PS00028">
    <property type="entry name" value="ZINC_FINGER_C2H2_1"/>
    <property type="match status" value="1"/>
</dbReference>
<dbReference type="RefSeq" id="XP_041160106.1">
    <property type="nucleotide sequence ID" value="XM_041309630.1"/>
</dbReference>
<evidence type="ECO:0000259" key="3">
    <source>
        <dbReference type="PROSITE" id="PS00028"/>
    </source>
</evidence>
<dbReference type="SMART" id="SM00355">
    <property type="entry name" value="ZnF_C2H2"/>
    <property type="match status" value="1"/>
</dbReference>
<dbReference type="GeneID" id="64603394"/>
<comment type="caution">
    <text evidence="4">The sequence shown here is derived from an EMBL/GenBank/DDBJ whole genome shotgun (WGS) entry which is preliminary data.</text>
</comment>
<dbReference type="InterPro" id="IPR013087">
    <property type="entry name" value="Znf_C2H2_type"/>
</dbReference>
<evidence type="ECO:0000313" key="4">
    <source>
        <dbReference type="EMBL" id="KAG1793708.1"/>
    </source>
</evidence>